<dbReference type="EMBL" id="JAPQKT010000009">
    <property type="protein sequence ID" value="KAJ5222153.1"/>
    <property type="molecule type" value="Genomic_DNA"/>
</dbReference>
<dbReference type="InterPro" id="IPR036812">
    <property type="entry name" value="NAD(P)_OxRdtase_dom_sf"/>
</dbReference>
<dbReference type="PANTHER" id="PTHR11732">
    <property type="entry name" value="ALDO/KETO REDUCTASE"/>
    <property type="match status" value="1"/>
</dbReference>
<keyword evidence="1" id="KW-0560">Oxidoreductase</keyword>
<dbReference type="AlphaFoldDB" id="A0A9W9TGT9"/>
<evidence type="ECO:0000256" key="1">
    <source>
        <dbReference type="ARBA" id="ARBA00023002"/>
    </source>
</evidence>
<name>A0A9W9TGT9_PENCI</name>
<dbReference type="GeneID" id="81389112"/>
<sequence>MARAASKMWENYCLRPSLHSSPSLIPVFLYGTAWKKDRTAELVYTAVQNGFRAIDTAAQPRHYQEDLVGDGIRKAIADGLVRREDIYLQTKFSPIGAQDPNNMPYDPSLSVTEQVHASIKSSLHNLRPTKDTTSVSDSYIDTLVIHSPLRTIDMTLEVWQALETYVPHQIRNLGISNCSLPILAELNASSATKVKPAVVQNRFYEDTDFDVPLRKFCRENDIIYQSFWTLTANPRLVRSKPVQQLANQAKISPAAALYTLVISLGNTTVLNGTKNEERMREDLAAPQEVQKFTRANSAAWQELMAGFRQLIGDSA</sequence>
<dbReference type="CDD" id="cd19071">
    <property type="entry name" value="AKR_AKR1-5-like"/>
    <property type="match status" value="1"/>
</dbReference>
<dbReference type="OrthoDB" id="5357513at2759"/>
<dbReference type="Proteomes" id="UP001147733">
    <property type="component" value="Unassembled WGS sequence"/>
</dbReference>
<evidence type="ECO:0000313" key="4">
    <source>
        <dbReference type="Proteomes" id="UP001147733"/>
    </source>
</evidence>
<dbReference type="RefSeq" id="XP_056497076.1">
    <property type="nucleotide sequence ID" value="XM_056649945.1"/>
</dbReference>
<dbReference type="Gene3D" id="3.20.20.100">
    <property type="entry name" value="NADP-dependent oxidoreductase domain"/>
    <property type="match status" value="1"/>
</dbReference>
<dbReference type="Pfam" id="PF00248">
    <property type="entry name" value="Aldo_ket_red"/>
    <property type="match status" value="1"/>
</dbReference>
<protein>
    <recommendedName>
        <fullName evidence="2">NADP-dependent oxidoreductase domain-containing protein</fullName>
    </recommendedName>
</protein>
<dbReference type="InterPro" id="IPR020471">
    <property type="entry name" value="AKR"/>
</dbReference>
<proteinExistence type="predicted"/>
<keyword evidence="4" id="KW-1185">Reference proteome</keyword>
<feature type="domain" description="NADP-dependent oxidoreductase" evidence="2">
    <location>
        <begin position="34"/>
        <end position="285"/>
    </location>
</feature>
<dbReference type="FunFam" id="3.20.20.100:FF:000045">
    <property type="entry name" value="Aldo-keto reductase (AKR), putative"/>
    <property type="match status" value="1"/>
</dbReference>
<organism evidence="3 4">
    <name type="scientific">Penicillium citrinum</name>
    <dbReference type="NCBI Taxonomy" id="5077"/>
    <lineage>
        <taxon>Eukaryota</taxon>
        <taxon>Fungi</taxon>
        <taxon>Dikarya</taxon>
        <taxon>Ascomycota</taxon>
        <taxon>Pezizomycotina</taxon>
        <taxon>Eurotiomycetes</taxon>
        <taxon>Eurotiomycetidae</taxon>
        <taxon>Eurotiales</taxon>
        <taxon>Aspergillaceae</taxon>
        <taxon>Penicillium</taxon>
    </lineage>
</organism>
<reference evidence="3" key="1">
    <citation type="submission" date="2022-11" db="EMBL/GenBank/DDBJ databases">
        <authorList>
            <person name="Petersen C."/>
        </authorList>
    </citation>
    <scope>NUCLEOTIDE SEQUENCE</scope>
    <source>
        <strain evidence="3">IBT 23319</strain>
    </source>
</reference>
<gene>
    <name evidence="3" type="ORF">N7469_011040</name>
</gene>
<comment type="caution">
    <text evidence="3">The sequence shown here is derived from an EMBL/GenBank/DDBJ whole genome shotgun (WGS) entry which is preliminary data.</text>
</comment>
<accession>A0A9W9TGT9</accession>
<reference evidence="3" key="2">
    <citation type="journal article" date="2023" name="IMA Fungus">
        <title>Comparative genomic study of the Penicillium genus elucidates a diverse pangenome and 15 lateral gene transfer events.</title>
        <authorList>
            <person name="Petersen C."/>
            <person name="Sorensen T."/>
            <person name="Nielsen M.R."/>
            <person name="Sondergaard T.E."/>
            <person name="Sorensen J.L."/>
            <person name="Fitzpatrick D.A."/>
            <person name="Frisvad J.C."/>
            <person name="Nielsen K.L."/>
        </authorList>
    </citation>
    <scope>NUCLEOTIDE SEQUENCE</scope>
    <source>
        <strain evidence="3">IBT 23319</strain>
    </source>
</reference>
<evidence type="ECO:0000313" key="3">
    <source>
        <dbReference type="EMBL" id="KAJ5222153.1"/>
    </source>
</evidence>
<dbReference type="SUPFAM" id="SSF51430">
    <property type="entry name" value="NAD(P)-linked oxidoreductase"/>
    <property type="match status" value="1"/>
</dbReference>
<dbReference type="GO" id="GO:0016491">
    <property type="term" value="F:oxidoreductase activity"/>
    <property type="evidence" value="ECO:0007669"/>
    <property type="project" value="UniProtKB-KW"/>
</dbReference>
<dbReference type="InterPro" id="IPR023210">
    <property type="entry name" value="NADP_OxRdtase_dom"/>
</dbReference>
<evidence type="ECO:0000259" key="2">
    <source>
        <dbReference type="Pfam" id="PF00248"/>
    </source>
</evidence>